<reference evidence="2" key="1">
    <citation type="submission" date="2014-04" db="EMBL/GenBank/DDBJ databases">
        <title>Evolutionary Origins and Diversification of the Mycorrhizal Mutualists.</title>
        <authorList>
            <consortium name="DOE Joint Genome Institute"/>
            <consortium name="Mycorrhizal Genomics Consortium"/>
            <person name="Kohler A."/>
            <person name="Kuo A."/>
            <person name="Nagy L.G."/>
            <person name="Floudas D."/>
            <person name="Copeland A."/>
            <person name="Barry K.W."/>
            <person name="Cichocki N."/>
            <person name="Veneault-Fourrey C."/>
            <person name="LaButti K."/>
            <person name="Lindquist E.A."/>
            <person name="Lipzen A."/>
            <person name="Lundell T."/>
            <person name="Morin E."/>
            <person name="Murat C."/>
            <person name="Riley R."/>
            <person name="Ohm R."/>
            <person name="Sun H."/>
            <person name="Tunlid A."/>
            <person name="Henrissat B."/>
            <person name="Grigoriev I.V."/>
            <person name="Hibbett D.S."/>
            <person name="Martin F."/>
        </authorList>
    </citation>
    <scope>NUCLEOTIDE SEQUENCE [LARGE SCALE GENOMIC DNA]</scope>
    <source>
        <strain evidence="2">FD-334 SS-4</strain>
    </source>
</reference>
<gene>
    <name evidence="1" type="ORF">HYPSUDRAFT_67177</name>
</gene>
<evidence type="ECO:0000313" key="1">
    <source>
        <dbReference type="EMBL" id="KJA22329.1"/>
    </source>
</evidence>
<dbReference type="Proteomes" id="UP000054270">
    <property type="component" value="Unassembled WGS sequence"/>
</dbReference>
<dbReference type="AlphaFoldDB" id="A0A0D2NTZ2"/>
<dbReference type="EMBL" id="KN817551">
    <property type="protein sequence ID" value="KJA22329.1"/>
    <property type="molecule type" value="Genomic_DNA"/>
</dbReference>
<name>A0A0D2NTZ2_HYPSF</name>
<evidence type="ECO:0000313" key="2">
    <source>
        <dbReference type="Proteomes" id="UP000054270"/>
    </source>
</evidence>
<accession>A0A0D2NTZ2</accession>
<proteinExistence type="predicted"/>
<sequence>MLSAPTLSQAQFPRSYYLFVLRLYAQAGYNSPPCALLCSLSVYDPSHRCGTPDPTPSPLRTAHTPAHDIMSSSKKRASKCILRGGIRLFGIRYLKLEAACMWRAGSPYPSVWRLLAFSPAPPHRCTPFVALFRCHLKHTLPRVTSPVQRRQAVHARRD</sequence>
<organism evidence="1 2">
    <name type="scientific">Hypholoma sublateritium (strain FD-334 SS-4)</name>
    <dbReference type="NCBI Taxonomy" id="945553"/>
    <lineage>
        <taxon>Eukaryota</taxon>
        <taxon>Fungi</taxon>
        <taxon>Dikarya</taxon>
        <taxon>Basidiomycota</taxon>
        <taxon>Agaricomycotina</taxon>
        <taxon>Agaricomycetes</taxon>
        <taxon>Agaricomycetidae</taxon>
        <taxon>Agaricales</taxon>
        <taxon>Agaricineae</taxon>
        <taxon>Strophariaceae</taxon>
        <taxon>Hypholoma</taxon>
    </lineage>
</organism>
<protein>
    <submittedName>
        <fullName evidence="1">Uncharacterized protein</fullName>
    </submittedName>
</protein>
<keyword evidence="2" id="KW-1185">Reference proteome</keyword>